<dbReference type="EC" id="2.7.13.3" evidence="2"/>
<protein>
    <recommendedName>
        <fullName evidence="2">histidine kinase</fullName>
        <ecNumber evidence="2">2.7.13.3</ecNumber>
    </recommendedName>
</protein>
<dbReference type="Pfam" id="PF13426">
    <property type="entry name" value="PAS_9"/>
    <property type="match status" value="1"/>
</dbReference>
<feature type="domain" description="PAC" evidence="9">
    <location>
        <begin position="419"/>
        <end position="471"/>
    </location>
</feature>
<dbReference type="GO" id="GO:0000155">
    <property type="term" value="F:phosphorelay sensor kinase activity"/>
    <property type="evidence" value="ECO:0007669"/>
    <property type="project" value="InterPro"/>
</dbReference>
<dbReference type="CDD" id="cd00130">
    <property type="entry name" value="PAS"/>
    <property type="match status" value="2"/>
</dbReference>
<evidence type="ECO:0000259" key="7">
    <source>
        <dbReference type="PROSITE" id="PS50109"/>
    </source>
</evidence>
<dbReference type="SMART" id="SM00388">
    <property type="entry name" value="HisKA"/>
    <property type="match status" value="1"/>
</dbReference>
<evidence type="ECO:0000256" key="2">
    <source>
        <dbReference type="ARBA" id="ARBA00012438"/>
    </source>
</evidence>
<feature type="domain" description="Histidine kinase" evidence="7">
    <location>
        <begin position="611"/>
        <end position="828"/>
    </location>
</feature>
<dbReference type="Gene3D" id="3.30.450.20">
    <property type="entry name" value="PAS domain"/>
    <property type="match status" value="2"/>
</dbReference>
<dbReference type="CDD" id="cd00082">
    <property type="entry name" value="HisKA"/>
    <property type="match status" value="1"/>
</dbReference>
<dbReference type="InterPro" id="IPR003661">
    <property type="entry name" value="HisK_dim/P_dom"/>
</dbReference>
<dbReference type="OrthoDB" id="9772100at2"/>
<evidence type="ECO:0000256" key="3">
    <source>
        <dbReference type="ARBA" id="ARBA00022553"/>
    </source>
</evidence>
<reference evidence="10 11" key="1">
    <citation type="submission" date="2016-10" db="EMBL/GenBank/DDBJ databases">
        <authorList>
            <person name="de Groot N.N."/>
        </authorList>
    </citation>
    <scope>NUCLEOTIDE SEQUENCE [LARGE SCALE GENOMIC DNA]</scope>
    <source>
        <strain evidence="10">MBHS1</strain>
    </source>
</reference>
<feature type="coiled-coil region" evidence="6">
    <location>
        <begin position="575"/>
        <end position="604"/>
    </location>
</feature>
<dbReference type="SUPFAM" id="SSF55874">
    <property type="entry name" value="ATPase domain of HSP90 chaperone/DNA topoisomerase II/histidine kinase"/>
    <property type="match status" value="1"/>
</dbReference>
<dbReference type="PRINTS" id="PR00344">
    <property type="entry name" value="BCTRLSENSOR"/>
</dbReference>
<dbReference type="SMART" id="SM00091">
    <property type="entry name" value="PAS"/>
    <property type="match status" value="2"/>
</dbReference>
<evidence type="ECO:0000259" key="8">
    <source>
        <dbReference type="PROSITE" id="PS50112"/>
    </source>
</evidence>
<dbReference type="PANTHER" id="PTHR43304">
    <property type="entry name" value="PHYTOCHROME-LIKE PROTEIN CPH1"/>
    <property type="match status" value="1"/>
</dbReference>
<dbReference type="PROSITE" id="PS50112">
    <property type="entry name" value="PAS"/>
    <property type="match status" value="2"/>
</dbReference>
<dbReference type="InterPro" id="IPR036097">
    <property type="entry name" value="HisK_dim/P_sf"/>
</dbReference>
<dbReference type="PANTHER" id="PTHR43304:SF1">
    <property type="entry name" value="PAC DOMAIN-CONTAINING PROTEIN"/>
    <property type="match status" value="1"/>
</dbReference>
<dbReference type="NCBIfam" id="TIGR00229">
    <property type="entry name" value="sensory_box"/>
    <property type="match status" value="2"/>
</dbReference>
<dbReference type="Gene3D" id="3.30.565.10">
    <property type="entry name" value="Histidine kinase-like ATPase, C-terminal domain"/>
    <property type="match status" value="1"/>
</dbReference>
<dbReference type="SUPFAM" id="SSF55785">
    <property type="entry name" value="PYP-like sensor domain (PAS domain)"/>
    <property type="match status" value="2"/>
</dbReference>
<evidence type="ECO:0000256" key="1">
    <source>
        <dbReference type="ARBA" id="ARBA00000085"/>
    </source>
</evidence>
<evidence type="ECO:0000256" key="4">
    <source>
        <dbReference type="ARBA" id="ARBA00022679"/>
    </source>
</evidence>
<evidence type="ECO:0000259" key="9">
    <source>
        <dbReference type="PROSITE" id="PS50113"/>
    </source>
</evidence>
<dbReference type="InterPro" id="IPR036890">
    <property type="entry name" value="HATPase_C_sf"/>
</dbReference>
<dbReference type="EMBL" id="FMSV02000509">
    <property type="protein sequence ID" value="SEH06849.1"/>
    <property type="molecule type" value="Genomic_DNA"/>
</dbReference>
<dbReference type="GO" id="GO:0005886">
    <property type="term" value="C:plasma membrane"/>
    <property type="evidence" value="ECO:0007669"/>
    <property type="project" value="UniProtKB-ARBA"/>
</dbReference>
<dbReference type="AlphaFoldDB" id="A0A1H6FC04"/>
<keyword evidence="4 10" id="KW-0808">Transferase</keyword>
<dbReference type="InterPro" id="IPR052162">
    <property type="entry name" value="Sensor_kinase/Photoreceptor"/>
</dbReference>
<evidence type="ECO:0000313" key="10">
    <source>
        <dbReference type="EMBL" id="SEH06849.1"/>
    </source>
</evidence>
<dbReference type="Pfam" id="PF14827">
    <property type="entry name" value="dCache_3"/>
    <property type="match status" value="1"/>
</dbReference>
<feature type="domain" description="PAS" evidence="8">
    <location>
        <begin position="345"/>
        <end position="415"/>
    </location>
</feature>
<dbReference type="InterPro" id="IPR029150">
    <property type="entry name" value="dCache_3"/>
</dbReference>
<dbReference type="Gene3D" id="1.10.287.130">
    <property type="match status" value="1"/>
</dbReference>
<gene>
    <name evidence="10" type="primary">evgS_1</name>
    <name evidence="10" type="ORF">MBHS_02715</name>
</gene>
<dbReference type="InterPro" id="IPR013655">
    <property type="entry name" value="PAS_fold_3"/>
</dbReference>
<dbReference type="InterPro" id="IPR001610">
    <property type="entry name" value="PAC"/>
</dbReference>
<dbReference type="PROSITE" id="PS50113">
    <property type="entry name" value="PAC"/>
    <property type="match status" value="2"/>
</dbReference>
<dbReference type="InterPro" id="IPR005467">
    <property type="entry name" value="His_kinase_dom"/>
</dbReference>
<dbReference type="Proteomes" id="UP000236724">
    <property type="component" value="Unassembled WGS sequence"/>
</dbReference>
<keyword evidence="6" id="KW-0175">Coiled coil</keyword>
<feature type="domain" description="PAC" evidence="9">
    <location>
        <begin position="541"/>
        <end position="593"/>
    </location>
</feature>
<dbReference type="Pfam" id="PF08447">
    <property type="entry name" value="PAS_3"/>
    <property type="match status" value="1"/>
</dbReference>
<dbReference type="PROSITE" id="PS50109">
    <property type="entry name" value="HIS_KIN"/>
    <property type="match status" value="1"/>
</dbReference>
<dbReference type="Pfam" id="PF00512">
    <property type="entry name" value="HisKA"/>
    <property type="match status" value="1"/>
</dbReference>
<name>A0A1H6FC04_9GAMM</name>
<keyword evidence="5" id="KW-0418">Kinase</keyword>
<keyword evidence="11" id="KW-1185">Reference proteome</keyword>
<evidence type="ECO:0000313" key="11">
    <source>
        <dbReference type="Proteomes" id="UP000236724"/>
    </source>
</evidence>
<keyword evidence="3" id="KW-0597">Phosphoprotein</keyword>
<dbReference type="InterPro" id="IPR035965">
    <property type="entry name" value="PAS-like_dom_sf"/>
</dbReference>
<dbReference type="InterPro" id="IPR000014">
    <property type="entry name" value="PAS"/>
</dbReference>
<dbReference type="CDD" id="cd00075">
    <property type="entry name" value="HATPase"/>
    <property type="match status" value="1"/>
</dbReference>
<comment type="catalytic activity">
    <reaction evidence="1">
        <text>ATP + protein L-histidine = ADP + protein N-phospho-L-histidine.</text>
        <dbReference type="EC" id="2.7.13.3"/>
    </reaction>
</comment>
<evidence type="ECO:0000256" key="5">
    <source>
        <dbReference type="ARBA" id="ARBA00022777"/>
    </source>
</evidence>
<sequence>MRWLLIFLLLESLAVGFLYKVTHTNQQQYLQQHVTMLQTAYTTVVNSFRLTTETLYNETINQPDVIALFRLGAKSKDAKRKRFRGRLYRRLYPTYKRLRARNLKQLHFHLANGDSYLRFHRPELFGDNLFDVRPSLRIVNQEHRPVFGFEGGRIYSGFRYVFPVFDDNTHLGSVETSLSFLAIEDELSKVVPESKFSLLLQKDSVLSLAFKSEQSIYAPSRLHPDYYYEDLGISDLGRPTPLDLLVQTLNEQLAKRPEVAEQMQMQKAFGADVKYQGKEYAATLIPIKNISGQQAAYLISYGPAPLLKTFIQELHLQLLAVTMILGLMVWFMWRNEKSRHALRESQIMFSGIFNNAPIGISLLDYQGYYIQANPLFLELFGYSWEEMKPKRCLDINHPDYIEVSKEALESIRSGQNKQWNMDKRFIRKDGSVFWGNHWLSSLLDDEGNCIGLICIVSDLTERKAAERTLRKLSRVVEQSHNTITITNLDGYIEFVNPAFTRTSGYSAEEAIGANSGLLKSGLQPTEFYANLWETLKRGEIWNGEFLNKRKDGSLYWESATISTLINEEGKPSQYLEVKEDITERKEAEMELQEKNFELLRLNQEKNEFLGIAAHDLKNPLSAIKGLAEEIQEDYKDMDADEVIQDAGKIRMAAQRMFMLITNLLDVNIIESGKLNIEPALYHIQELVEAVVDDYQQRAAQKNIQLRYDNQVGDCLVKLDGEIFQQVMDNLVSNAIKYSPQDTVTTLRLSRKNGFVCCEIQDQGPGFSAEDLNKMFGKFVRLSAKPTGNEHSTGLGLFIVKKMVEAMHGKVRCESVAGQGANFIVEFPA</sequence>
<evidence type="ECO:0000256" key="6">
    <source>
        <dbReference type="SAM" id="Coils"/>
    </source>
</evidence>
<dbReference type="InterPro" id="IPR004358">
    <property type="entry name" value="Sig_transdc_His_kin-like_C"/>
</dbReference>
<accession>A0A1H6FC04</accession>
<organism evidence="10 11">
    <name type="scientific">Candidatus Venteria ishoeyi</name>
    <dbReference type="NCBI Taxonomy" id="1899563"/>
    <lineage>
        <taxon>Bacteria</taxon>
        <taxon>Pseudomonadati</taxon>
        <taxon>Pseudomonadota</taxon>
        <taxon>Gammaproteobacteria</taxon>
        <taxon>Thiotrichales</taxon>
        <taxon>Thiotrichaceae</taxon>
        <taxon>Venteria</taxon>
    </lineage>
</organism>
<dbReference type="Pfam" id="PF02518">
    <property type="entry name" value="HATPase_c"/>
    <property type="match status" value="1"/>
</dbReference>
<feature type="domain" description="PAS" evidence="8">
    <location>
        <begin position="468"/>
        <end position="512"/>
    </location>
</feature>
<proteinExistence type="predicted"/>
<dbReference type="RefSeq" id="WP_103920574.1">
    <property type="nucleotide sequence ID" value="NZ_FMSV02000509.1"/>
</dbReference>
<dbReference type="SMART" id="SM00387">
    <property type="entry name" value="HATPase_c"/>
    <property type="match status" value="1"/>
</dbReference>
<dbReference type="SUPFAM" id="SSF47384">
    <property type="entry name" value="Homodimeric domain of signal transducing histidine kinase"/>
    <property type="match status" value="1"/>
</dbReference>
<dbReference type="SMART" id="SM00086">
    <property type="entry name" value="PAC"/>
    <property type="match status" value="2"/>
</dbReference>
<dbReference type="InterPro" id="IPR000700">
    <property type="entry name" value="PAS-assoc_C"/>
</dbReference>
<dbReference type="FunFam" id="3.30.565.10:FF:000006">
    <property type="entry name" value="Sensor histidine kinase WalK"/>
    <property type="match status" value="1"/>
</dbReference>
<dbReference type="InterPro" id="IPR003594">
    <property type="entry name" value="HATPase_dom"/>
</dbReference>